<dbReference type="Proteomes" id="UP001161567">
    <property type="component" value="Unassembled WGS sequence"/>
</dbReference>
<evidence type="ECO:0000256" key="1">
    <source>
        <dbReference type="ARBA" id="ARBA00008728"/>
    </source>
</evidence>
<sequence length="249" mass="27823">MKLTQIAAFVALSSAAAISQAAPIWQDFSITGLYGENYAHPVNMDDNNQQTTATVEYTAKLKYGDFFGFADRAHNDFENSTYFELSPRLSLSAVTGTKLEAGPIKDILIAGTWEANSSNYPGADFNNYLYGIGFDLAIPYFQYAQLNFYKADNEKGTTDDYQMTAAYGIPVKLGSEDFLIDGFLDWSTGENANHASELNWTSQYKWNVGKHISPDTRLYVGIEHSVWNNKYAIKGLDQNDVSALIKYHF</sequence>
<accession>A0AA42QSN5</accession>
<dbReference type="AlphaFoldDB" id="A0AA42QSN5"/>
<evidence type="ECO:0000313" key="3">
    <source>
        <dbReference type="EMBL" id="MDH1439861.1"/>
    </source>
</evidence>
<feature type="chain" id="PRO_5041328902" evidence="2">
    <location>
        <begin position="22"/>
        <end position="249"/>
    </location>
</feature>
<organism evidence="3 4">
    <name type="scientific">Acinetobacter johnsonii</name>
    <dbReference type="NCBI Taxonomy" id="40214"/>
    <lineage>
        <taxon>Bacteria</taxon>
        <taxon>Pseudomonadati</taxon>
        <taxon>Pseudomonadota</taxon>
        <taxon>Gammaproteobacteria</taxon>
        <taxon>Moraxellales</taxon>
        <taxon>Moraxellaceae</taxon>
        <taxon>Acinetobacter</taxon>
    </lineage>
</organism>
<name>A0AA42QSN5_ACIJO</name>
<dbReference type="InterPro" id="IPR018013">
    <property type="entry name" value="Channel_Tsx-like"/>
</dbReference>
<dbReference type="GO" id="GO:0009279">
    <property type="term" value="C:cell outer membrane"/>
    <property type="evidence" value="ECO:0007669"/>
    <property type="project" value="InterPro"/>
</dbReference>
<evidence type="ECO:0000256" key="2">
    <source>
        <dbReference type="SAM" id="SignalP"/>
    </source>
</evidence>
<comment type="similarity">
    <text evidence="1">Belongs to the nucleoside-specific channel-forming outer membrane porin (Tsx) (TC 1.B.10) family.</text>
</comment>
<protein>
    <submittedName>
        <fullName evidence="3">Ion channel protein Tsx</fullName>
    </submittedName>
</protein>
<dbReference type="Pfam" id="PF03502">
    <property type="entry name" value="Channel_Tsx"/>
    <property type="match status" value="1"/>
</dbReference>
<dbReference type="Gene3D" id="2.40.230.20">
    <property type="entry name" value="Nucleoside-specific channel-forming protein, Tsx-like"/>
    <property type="match status" value="1"/>
</dbReference>
<reference evidence="3" key="1">
    <citation type="submission" date="2022-09" db="EMBL/GenBank/DDBJ databases">
        <title>Intensive care unit water sources are persistently colonized with multi-drug resistant bacteria and are the site of extensive horizontal gene transfer of antibiotic resistance genes.</title>
        <authorList>
            <person name="Diorio-Toth L."/>
        </authorList>
    </citation>
    <scope>NUCLEOTIDE SEQUENCE</scope>
    <source>
        <strain evidence="3">GD03725</strain>
    </source>
</reference>
<dbReference type="EMBL" id="JAOCIL010000001">
    <property type="protein sequence ID" value="MDH1439861.1"/>
    <property type="molecule type" value="Genomic_DNA"/>
</dbReference>
<dbReference type="SUPFAM" id="SSF111364">
    <property type="entry name" value="Tsx-like channel"/>
    <property type="match status" value="1"/>
</dbReference>
<keyword evidence="2" id="KW-0732">Signal</keyword>
<gene>
    <name evidence="3" type="ORF">N5I27_16350</name>
</gene>
<comment type="caution">
    <text evidence="3">The sequence shown here is derived from an EMBL/GenBank/DDBJ whole genome shotgun (WGS) entry which is preliminary data.</text>
</comment>
<dbReference type="RefSeq" id="WP_279747103.1">
    <property type="nucleotide sequence ID" value="NZ_JAOCIL010000001.1"/>
</dbReference>
<feature type="signal peptide" evidence="2">
    <location>
        <begin position="1"/>
        <end position="21"/>
    </location>
</feature>
<dbReference type="InterPro" id="IPR036777">
    <property type="entry name" value="Channel_Tsx-like_sf"/>
</dbReference>
<evidence type="ECO:0000313" key="4">
    <source>
        <dbReference type="Proteomes" id="UP001161567"/>
    </source>
</evidence>
<proteinExistence type="inferred from homology"/>